<feature type="domain" description="Septum formation-related" evidence="2">
    <location>
        <begin position="102"/>
        <end position="331"/>
    </location>
</feature>
<evidence type="ECO:0000313" key="3">
    <source>
        <dbReference type="EMBL" id="GED96291.1"/>
    </source>
</evidence>
<dbReference type="Proteomes" id="UP000444980">
    <property type="component" value="Unassembled WGS sequence"/>
</dbReference>
<reference evidence="4" key="1">
    <citation type="submission" date="2019-06" db="EMBL/GenBank/DDBJ databases">
        <title>Gordonia isolated from sludge of a wastewater treatment plant.</title>
        <authorList>
            <person name="Tamura T."/>
            <person name="Aoyama K."/>
            <person name="Kang Y."/>
            <person name="Saito S."/>
            <person name="Akiyama N."/>
            <person name="Yazawa K."/>
            <person name="Gonoi T."/>
            <person name="Mikami Y."/>
        </authorList>
    </citation>
    <scope>NUCLEOTIDE SEQUENCE [LARGE SCALE GENOMIC DNA]</scope>
    <source>
        <strain evidence="4">NBRC 107697</strain>
    </source>
</reference>
<name>A0A7M3SUG7_9ACTN</name>
<feature type="region of interest" description="Disordered" evidence="1">
    <location>
        <begin position="357"/>
        <end position="393"/>
    </location>
</feature>
<evidence type="ECO:0000256" key="1">
    <source>
        <dbReference type="SAM" id="MobiDB-lite"/>
    </source>
</evidence>
<feature type="compositionally biased region" description="Pro residues" evidence="1">
    <location>
        <begin position="373"/>
        <end position="393"/>
    </location>
</feature>
<dbReference type="InterPro" id="IPR026004">
    <property type="entry name" value="Septum_form"/>
</dbReference>
<dbReference type="Pfam" id="PF13845">
    <property type="entry name" value="Septum_form"/>
    <property type="match status" value="1"/>
</dbReference>
<keyword evidence="4" id="KW-1185">Reference proteome</keyword>
<sequence>MSSDDEIPTPDPLASQSPDDAVDDASDDAATDDAAPSRFAHWRTALVTHPLRVVLAAGVVGTVAIATTAYASDLISDSGRFGGTKIGVGERVAEDAFTQSAPGDCLQWDEGKPGSPRKVACTEPHRFEVAAAVDGRILPGGEFSADAAWPGAERFAVIRSEQCPVLVTNYLDGRFDPQGRFVASLVYPSEAQWERGQRELRCGLIQQGLGGTEMEFTGRVADLDQSQQWAPGTCIGINPQTRQPTYPVSCAEPHAFQTTGVIDMSSRFGARTSGKPWPGVEAQNKFLTPICPVQAHRFMGGKQKFDKTTLNIQWSTVSEIGWLAGSRKAVCYMGLPHKGGFATLVGDARSQLLINGKIPTPPPAAPPGRALPTPVPLPPGLAPNPAEVPAPAG</sequence>
<comment type="caution">
    <text evidence="3">The sequence shown here is derived from an EMBL/GenBank/DDBJ whole genome shotgun (WGS) entry which is preliminary data.</text>
</comment>
<dbReference type="EMBL" id="BJOU01000001">
    <property type="protein sequence ID" value="GED96291.1"/>
    <property type="molecule type" value="Genomic_DNA"/>
</dbReference>
<evidence type="ECO:0000313" key="4">
    <source>
        <dbReference type="Proteomes" id="UP000444980"/>
    </source>
</evidence>
<evidence type="ECO:0000259" key="2">
    <source>
        <dbReference type="Pfam" id="PF13845"/>
    </source>
</evidence>
<proteinExistence type="predicted"/>
<protein>
    <recommendedName>
        <fullName evidence="2">Septum formation-related domain-containing protein</fullName>
    </recommendedName>
</protein>
<dbReference type="RefSeq" id="WP_228460615.1">
    <property type="nucleotide sequence ID" value="NZ_BJOU01000001.1"/>
</dbReference>
<organism evidence="3 4">
    <name type="scientific">Gordonia crocea</name>
    <dbReference type="NCBI Taxonomy" id="589162"/>
    <lineage>
        <taxon>Bacteria</taxon>
        <taxon>Bacillati</taxon>
        <taxon>Actinomycetota</taxon>
        <taxon>Actinomycetes</taxon>
        <taxon>Mycobacteriales</taxon>
        <taxon>Gordoniaceae</taxon>
        <taxon>Gordonia</taxon>
    </lineage>
</organism>
<feature type="compositionally biased region" description="Acidic residues" evidence="1">
    <location>
        <begin position="20"/>
        <end position="31"/>
    </location>
</feature>
<gene>
    <name evidence="3" type="ORF">nbrc107697_03300</name>
</gene>
<feature type="region of interest" description="Disordered" evidence="1">
    <location>
        <begin position="1"/>
        <end position="34"/>
    </location>
</feature>
<dbReference type="AlphaFoldDB" id="A0A7M3SUG7"/>
<accession>A0A7M3SUG7</accession>